<dbReference type="Gene3D" id="3.30.830.10">
    <property type="entry name" value="Metalloenzyme, LuxS/M16 peptidase-like"/>
    <property type="match status" value="1"/>
</dbReference>
<reference evidence="1" key="1">
    <citation type="submission" date="2021-06" db="EMBL/GenBank/DDBJ databases">
        <authorList>
            <person name="Kallberg Y."/>
            <person name="Tangrot J."/>
            <person name="Rosling A."/>
        </authorList>
    </citation>
    <scope>NUCLEOTIDE SEQUENCE</scope>
    <source>
        <strain evidence="1">IN212</strain>
    </source>
</reference>
<dbReference type="OrthoDB" id="10250783at2759"/>
<proteinExistence type="predicted"/>
<evidence type="ECO:0000313" key="1">
    <source>
        <dbReference type="EMBL" id="CAG8684759.1"/>
    </source>
</evidence>
<organism evidence="1 2">
    <name type="scientific">Racocetra fulgida</name>
    <dbReference type="NCBI Taxonomy" id="60492"/>
    <lineage>
        <taxon>Eukaryota</taxon>
        <taxon>Fungi</taxon>
        <taxon>Fungi incertae sedis</taxon>
        <taxon>Mucoromycota</taxon>
        <taxon>Glomeromycotina</taxon>
        <taxon>Glomeromycetes</taxon>
        <taxon>Diversisporales</taxon>
        <taxon>Gigasporaceae</taxon>
        <taxon>Racocetra</taxon>
    </lineage>
</organism>
<sequence length="44" mass="5040">MKSQDVPLAEQTIKQVLEDIHRNGFDSKRIEAALHQTELGKKHV</sequence>
<protein>
    <submittedName>
        <fullName evidence="1">3616_t:CDS:1</fullName>
    </submittedName>
</protein>
<dbReference type="AlphaFoldDB" id="A0A9N9HGL0"/>
<evidence type="ECO:0000313" key="2">
    <source>
        <dbReference type="Proteomes" id="UP000789396"/>
    </source>
</evidence>
<dbReference type="InterPro" id="IPR011249">
    <property type="entry name" value="Metalloenz_LuxS/M16"/>
</dbReference>
<name>A0A9N9HGL0_9GLOM</name>
<dbReference type="GO" id="GO:0046872">
    <property type="term" value="F:metal ion binding"/>
    <property type="evidence" value="ECO:0007669"/>
    <property type="project" value="InterPro"/>
</dbReference>
<gene>
    <name evidence="1" type="ORF">RFULGI_LOCUS9767</name>
</gene>
<dbReference type="EMBL" id="CAJVPZ010018129">
    <property type="protein sequence ID" value="CAG8684759.1"/>
    <property type="molecule type" value="Genomic_DNA"/>
</dbReference>
<dbReference type="SUPFAM" id="SSF63411">
    <property type="entry name" value="LuxS/MPP-like metallohydrolase"/>
    <property type="match status" value="1"/>
</dbReference>
<comment type="caution">
    <text evidence="1">The sequence shown here is derived from an EMBL/GenBank/DDBJ whole genome shotgun (WGS) entry which is preliminary data.</text>
</comment>
<feature type="non-terminal residue" evidence="1">
    <location>
        <position position="44"/>
    </location>
</feature>
<keyword evidence="2" id="KW-1185">Reference proteome</keyword>
<dbReference type="Proteomes" id="UP000789396">
    <property type="component" value="Unassembled WGS sequence"/>
</dbReference>
<accession>A0A9N9HGL0</accession>